<keyword evidence="5" id="KW-1185">Reference proteome</keyword>
<evidence type="ECO:0000313" key="2">
    <source>
        <dbReference type="EMBL" id="MBP1292228.1"/>
    </source>
</evidence>
<evidence type="ECO:0000259" key="1">
    <source>
        <dbReference type="Pfam" id="PF12395"/>
    </source>
</evidence>
<dbReference type="Proteomes" id="UP001565471">
    <property type="component" value="Unassembled WGS sequence"/>
</dbReference>
<dbReference type="EMBL" id="JAFICZ010000001">
    <property type="protein sequence ID" value="MBP1292228.1"/>
    <property type="molecule type" value="Genomic_DNA"/>
</dbReference>
<reference evidence="3 5" key="2">
    <citation type="submission" date="2024-07" db="EMBL/GenBank/DDBJ databases">
        <title>Genomic Encyclopedia of Type Strains, Phase V (KMG-V): Genome sequencing to study the core and pangenomes of soil and plant-associated prokaryotes.</title>
        <authorList>
            <person name="Whitman W."/>
        </authorList>
    </citation>
    <scope>NUCLEOTIDE SEQUENCE [LARGE SCALE GENOMIC DNA]</scope>
    <source>
        <strain evidence="3 5">USDA 415</strain>
    </source>
</reference>
<dbReference type="RefSeq" id="WP_018269382.1">
    <property type="nucleotide sequence ID" value="NZ_BJNL01000041.1"/>
</dbReference>
<protein>
    <recommendedName>
        <fullName evidence="1">DUF3658 domain-containing protein</fullName>
    </recommendedName>
</protein>
<feature type="domain" description="DUF3658" evidence="1">
    <location>
        <begin position="91"/>
        <end position="157"/>
    </location>
</feature>
<evidence type="ECO:0000313" key="3">
    <source>
        <dbReference type="EMBL" id="MEY9322343.1"/>
    </source>
</evidence>
<dbReference type="AlphaFoldDB" id="A0A1E3EQX2"/>
<evidence type="ECO:0000313" key="4">
    <source>
        <dbReference type="Proteomes" id="UP000673383"/>
    </source>
</evidence>
<sequence>MEREQAIQINDQLVIAHEAMKKARIAIAELGKQERLELDGPLYDLLLELEWQVMLPLYEQFRDLMKLELHEELPPPTSELKWSDVRLPRGATEAALDDVIMSALTSRWQKVAMIIGVAMADCEKLKLPIAPEMIGARLRFLSHADRIEGVGDLRRWGHSEVRLKDEPISALRRG</sequence>
<comment type="caution">
    <text evidence="2">The sequence shown here is derived from an EMBL/GenBank/DDBJ whole genome shotgun (WGS) entry which is preliminary data.</text>
</comment>
<dbReference type="Pfam" id="PF12395">
    <property type="entry name" value="DUF3658"/>
    <property type="match status" value="1"/>
</dbReference>
<name>A0A1E3EQX2_BRAEL</name>
<accession>A0A1E3EQX2</accession>
<dbReference type="EMBL" id="JBGBZA010000002">
    <property type="protein sequence ID" value="MEY9322343.1"/>
    <property type="molecule type" value="Genomic_DNA"/>
</dbReference>
<dbReference type="InterPro" id="IPR022123">
    <property type="entry name" value="DUF3658"/>
</dbReference>
<dbReference type="Proteomes" id="UP000673383">
    <property type="component" value="Unassembled WGS sequence"/>
</dbReference>
<organism evidence="2 4">
    <name type="scientific">Bradyrhizobium elkanii</name>
    <dbReference type="NCBI Taxonomy" id="29448"/>
    <lineage>
        <taxon>Bacteria</taxon>
        <taxon>Pseudomonadati</taxon>
        <taxon>Pseudomonadota</taxon>
        <taxon>Alphaproteobacteria</taxon>
        <taxon>Hyphomicrobiales</taxon>
        <taxon>Nitrobacteraceae</taxon>
        <taxon>Bradyrhizobium</taxon>
    </lineage>
</organism>
<reference evidence="2" key="1">
    <citation type="submission" date="2021-02" db="EMBL/GenBank/DDBJ databases">
        <title>Genomic Encyclopedia of Type Strains, Phase IV (KMG-V): Genome sequencing to study the core and pangenomes of soil and plant-associated prokaryotes.</title>
        <authorList>
            <person name="Whitman W."/>
        </authorList>
    </citation>
    <scope>NUCLEOTIDE SEQUENCE</scope>
    <source>
        <strain evidence="2">USDA 406</strain>
    </source>
</reference>
<dbReference type="GeneID" id="92958469"/>
<evidence type="ECO:0000313" key="5">
    <source>
        <dbReference type="Proteomes" id="UP001565471"/>
    </source>
</evidence>
<gene>
    <name evidence="3" type="ORF">ABIF29_009142</name>
    <name evidence="2" type="ORF">JOH49_001981</name>
</gene>
<dbReference type="OrthoDB" id="6006919at2"/>
<proteinExistence type="predicted"/>